<proteinExistence type="predicted"/>
<accession>A0A3N4M2S7</accession>
<sequence>MALPPIPTLLWSFVSEPLAFLLCLGVHFLPAWIANSASTVLAAVGFDAAQCHSYQPHVHSPFEGYYTRITTKNGATILLIFSTVRNVKKEHKPHLVHFSYIPPENNGKALVFNVYPDNIVFKGRTGGKGTELELIAIDEHGQTIGTQVVSKDSTIDYQLTFPVDDGSIEVDIQLRKGAAWGGKGSIAGPGQSPEGPLSALEYLLPLHWFVRSGSAEAEVNIEKILRKPTGEEEEEFVWQEQGRGHIEKNWGSGFPTGWVWIQSLVPITSNENEAQSQESPPYVALAGGFTLGLKAFLLGFDIPLISRNSTEKSINWTFRPIFTLLLPVPWFGGHVSPFCKEEYDSKNGIFKIQVLDWTWKDGWRKVDLTCRGPAAINSKCDSSITTNDYLELPCPLSTGHDNLLAKETFEASILVEAYVRKKSLPSCPLDSRSLGQWELIATQCFEKGALEWGGQYWGTKSAESRFNSDIWLNNFLDGKPKVTS</sequence>
<keyword evidence="2" id="KW-1185">Reference proteome</keyword>
<dbReference type="OrthoDB" id="5421239at2759"/>
<dbReference type="GO" id="GO:0009976">
    <property type="term" value="F:tocopherol cyclase activity"/>
    <property type="evidence" value="ECO:0007669"/>
    <property type="project" value="InterPro"/>
</dbReference>
<dbReference type="Proteomes" id="UP000267821">
    <property type="component" value="Unassembled WGS sequence"/>
</dbReference>
<name>A0A3N4M2S7_9PEZI</name>
<gene>
    <name evidence="1" type="ORF">L211DRAFT_864845</name>
</gene>
<organism evidence="1 2">
    <name type="scientific">Terfezia boudieri ATCC MYA-4762</name>
    <dbReference type="NCBI Taxonomy" id="1051890"/>
    <lineage>
        <taxon>Eukaryota</taxon>
        <taxon>Fungi</taxon>
        <taxon>Dikarya</taxon>
        <taxon>Ascomycota</taxon>
        <taxon>Pezizomycotina</taxon>
        <taxon>Pezizomycetes</taxon>
        <taxon>Pezizales</taxon>
        <taxon>Pezizaceae</taxon>
        <taxon>Terfezia</taxon>
    </lineage>
</organism>
<evidence type="ECO:0000313" key="2">
    <source>
        <dbReference type="Proteomes" id="UP000267821"/>
    </source>
</evidence>
<dbReference type="AlphaFoldDB" id="A0A3N4M2S7"/>
<evidence type="ECO:0000313" key="1">
    <source>
        <dbReference type="EMBL" id="RPB28189.1"/>
    </source>
</evidence>
<dbReference type="PANTHER" id="PTHR35309:SF4">
    <property type="entry name" value="TOCOPHEROL CYCLASE"/>
    <property type="match status" value="1"/>
</dbReference>
<dbReference type="InParanoid" id="A0A3N4M2S7"/>
<protein>
    <submittedName>
        <fullName evidence="1">Uncharacterized protein</fullName>
    </submittedName>
</protein>
<dbReference type="PANTHER" id="PTHR35309">
    <property type="match status" value="1"/>
</dbReference>
<dbReference type="InterPro" id="IPR025893">
    <property type="entry name" value="Tocopherol_cyclase"/>
</dbReference>
<dbReference type="EMBL" id="ML121529">
    <property type="protein sequence ID" value="RPB28189.1"/>
    <property type="molecule type" value="Genomic_DNA"/>
</dbReference>
<reference evidence="1 2" key="1">
    <citation type="journal article" date="2018" name="Nat. Ecol. Evol.">
        <title>Pezizomycetes genomes reveal the molecular basis of ectomycorrhizal truffle lifestyle.</title>
        <authorList>
            <person name="Murat C."/>
            <person name="Payen T."/>
            <person name="Noel B."/>
            <person name="Kuo A."/>
            <person name="Morin E."/>
            <person name="Chen J."/>
            <person name="Kohler A."/>
            <person name="Krizsan K."/>
            <person name="Balestrini R."/>
            <person name="Da Silva C."/>
            <person name="Montanini B."/>
            <person name="Hainaut M."/>
            <person name="Levati E."/>
            <person name="Barry K.W."/>
            <person name="Belfiori B."/>
            <person name="Cichocki N."/>
            <person name="Clum A."/>
            <person name="Dockter R.B."/>
            <person name="Fauchery L."/>
            <person name="Guy J."/>
            <person name="Iotti M."/>
            <person name="Le Tacon F."/>
            <person name="Lindquist E.A."/>
            <person name="Lipzen A."/>
            <person name="Malagnac F."/>
            <person name="Mello A."/>
            <person name="Molinier V."/>
            <person name="Miyauchi S."/>
            <person name="Poulain J."/>
            <person name="Riccioni C."/>
            <person name="Rubini A."/>
            <person name="Sitrit Y."/>
            <person name="Splivallo R."/>
            <person name="Traeger S."/>
            <person name="Wang M."/>
            <person name="Zifcakova L."/>
            <person name="Wipf D."/>
            <person name="Zambonelli A."/>
            <person name="Paolocci F."/>
            <person name="Nowrousian M."/>
            <person name="Ottonello S."/>
            <person name="Baldrian P."/>
            <person name="Spatafora J.W."/>
            <person name="Henrissat B."/>
            <person name="Nagy L.G."/>
            <person name="Aury J.M."/>
            <person name="Wincker P."/>
            <person name="Grigoriev I.V."/>
            <person name="Bonfante P."/>
            <person name="Martin F.M."/>
        </authorList>
    </citation>
    <scope>NUCLEOTIDE SEQUENCE [LARGE SCALE GENOMIC DNA]</scope>
    <source>
        <strain evidence="1 2">ATCC MYA-4762</strain>
    </source>
</reference>